<dbReference type="GO" id="GO:0016788">
    <property type="term" value="F:hydrolase activity, acting on ester bonds"/>
    <property type="evidence" value="ECO:0007669"/>
    <property type="project" value="InterPro"/>
</dbReference>
<dbReference type="Proteomes" id="UP000823616">
    <property type="component" value="Unassembled WGS sequence"/>
</dbReference>
<dbReference type="AlphaFoldDB" id="A0A9D9ENU6"/>
<reference evidence="1" key="1">
    <citation type="submission" date="2020-10" db="EMBL/GenBank/DDBJ databases">
        <authorList>
            <person name="Gilroy R."/>
        </authorList>
    </citation>
    <scope>NUCLEOTIDE SEQUENCE</scope>
    <source>
        <strain evidence="1">B3-4054</strain>
    </source>
</reference>
<dbReference type="EMBL" id="JADIMS010000141">
    <property type="protein sequence ID" value="MBO8450928.1"/>
    <property type="molecule type" value="Genomic_DNA"/>
</dbReference>
<dbReference type="Gene3D" id="3.20.20.140">
    <property type="entry name" value="Metal-dependent hydrolases"/>
    <property type="match status" value="1"/>
</dbReference>
<dbReference type="GO" id="GO:0005829">
    <property type="term" value="C:cytosol"/>
    <property type="evidence" value="ECO:0007669"/>
    <property type="project" value="TreeGrafter"/>
</dbReference>
<comment type="caution">
    <text evidence="1">The sequence shown here is derived from an EMBL/GenBank/DDBJ whole genome shotgun (WGS) entry which is preliminary data.</text>
</comment>
<dbReference type="PANTHER" id="PTHR46124:SF2">
    <property type="entry name" value="D-AMINOACYL-TRNA DEACYLASE"/>
    <property type="match status" value="1"/>
</dbReference>
<name>A0A9D9ENU6_9SPIR</name>
<accession>A0A9D9ENU6</accession>
<keyword evidence="1" id="KW-0378">Hydrolase</keyword>
<protein>
    <submittedName>
        <fullName evidence="1">TatD family hydrolase</fullName>
    </submittedName>
</protein>
<gene>
    <name evidence="1" type="ORF">IAA96_07470</name>
</gene>
<evidence type="ECO:0000313" key="2">
    <source>
        <dbReference type="Proteomes" id="UP000823616"/>
    </source>
</evidence>
<dbReference type="Pfam" id="PF01026">
    <property type="entry name" value="TatD_DNase"/>
    <property type="match status" value="1"/>
</dbReference>
<feature type="non-terminal residue" evidence="1">
    <location>
        <position position="272"/>
    </location>
</feature>
<organism evidence="1 2">
    <name type="scientific">Candidatus Avitreponema avistercoris</name>
    <dbReference type="NCBI Taxonomy" id="2840705"/>
    <lineage>
        <taxon>Bacteria</taxon>
        <taxon>Pseudomonadati</taxon>
        <taxon>Spirochaetota</taxon>
        <taxon>Spirochaetia</taxon>
        <taxon>Spirochaetales</taxon>
        <taxon>Candidatus Avitreponema</taxon>
    </lineage>
</organism>
<dbReference type="InterPro" id="IPR032466">
    <property type="entry name" value="Metal_Hydrolase"/>
</dbReference>
<dbReference type="SUPFAM" id="SSF51556">
    <property type="entry name" value="Metallo-dependent hydrolases"/>
    <property type="match status" value="1"/>
</dbReference>
<evidence type="ECO:0000313" key="1">
    <source>
        <dbReference type="EMBL" id="MBO8450928.1"/>
    </source>
</evidence>
<sequence length="272" mass="28913">MIFADAHVHPADWLAVSGAAEMPAEYRMFCACAAAAEEFACGENLRRKAAAEPGGRDVRLAFGVHPQLPAVLARQGVPAAEIPSALDESLALLETLAAGKKLDALGETGLDAFTPDFAATLSMQERLMDAQFALAARYGLPVVLHLRRASALLFQRVRVLRNLPAVVFHGWSGTAGEALSLLRRGVNAWFSFGKVLLRGSRKAVGSLCALPAERLLFETDAPYMTLRGEAFSSPQDIARVYAAAAGLLEIPPEKLAETAAANFRAAFGVTAP</sequence>
<reference evidence="1" key="2">
    <citation type="journal article" date="2021" name="PeerJ">
        <title>Extensive microbial diversity within the chicken gut microbiome revealed by metagenomics and culture.</title>
        <authorList>
            <person name="Gilroy R."/>
            <person name="Ravi A."/>
            <person name="Getino M."/>
            <person name="Pursley I."/>
            <person name="Horton D.L."/>
            <person name="Alikhan N.F."/>
            <person name="Baker D."/>
            <person name="Gharbi K."/>
            <person name="Hall N."/>
            <person name="Watson M."/>
            <person name="Adriaenssens E.M."/>
            <person name="Foster-Nyarko E."/>
            <person name="Jarju S."/>
            <person name="Secka A."/>
            <person name="Antonio M."/>
            <person name="Oren A."/>
            <person name="Chaudhuri R.R."/>
            <person name="La Ragione R."/>
            <person name="Hildebrand F."/>
            <person name="Pallen M.J."/>
        </authorList>
    </citation>
    <scope>NUCLEOTIDE SEQUENCE</scope>
    <source>
        <strain evidence="1">B3-4054</strain>
    </source>
</reference>
<dbReference type="InterPro" id="IPR001130">
    <property type="entry name" value="TatD-like"/>
</dbReference>
<dbReference type="PANTHER" id="PTHR46124">
    <property type="entry name" value="D-AMINOACYL-TRNA DEACYLASE"/>
    <property type="match status" value="1"/>
</dbReference>
<proteinExistence type="predicted"/>